<name>D2YAI0_VIBMI</name>
<comment type="subcellular location">
    <subcellularLocation>
        <location evidence="1">Cell inner membrane</location>
        <topology evidence="1">Multi-pass membrane protein</topology>
    </subcellularLocation>
</comment>
<dbReference type="PANTHER" id="PTHR35334">
    <property type="entry name" value="SERINE TRANSPORTER"/>
    <property type="match status" value="1"/>
</dbReference>
<feature type="transmembrane region" description="Helical" evidence="8">
    <location>
        <begin position="411"/>
        <end position="434"/>
    </location>
</feature>
<keyword evidence="2" id="KW-0813">Transport</keyword>
<dbReference type="AlphaFoldDB" id="D2YAI0"/>
<evidence type="ECO:0000256" key="2">
    <source>
        <dbReference type="ARBA" id="ARBA00022448"/>
    </source>
</evidence>
<keyword evidence="4" id="KW-0997">Cell inner membrane</keyword>
<evidence type="ECO:0000256" key="7">
    <source>
        <dbReference type="ARBA" id="ARBA00023136"/>
    </source>
</evidence>
<dbReference type="GO" id="GO:0003333">
    <property type="term" value="P:amino acid transmembrane transport"/>
    <property type="evidence" value="ECO:0007669"/>
    <property type="project" value="InterPro"/>
</dbReference>
<feature type="transmembrane region" description="Helical" evidence="8">
    <location>
        <begin position="248"/>
        <end position="270"/>
    </location>
</feature>
<protein>
    <submittedName>
        <fullName evidence="9">Putative HAAAP family transport protein</fullName>
    </submittedName>
</protein>
<feature type="transmembrane region" description="Helical" evidence="8">
    <location>
        <begin position="210"/>
        <end position="228"/>
    </location>
</feature>
<feature type="transmembrane region" description="Helical" evidence="8">
    <location>
        <begin position="446"/>
        <end position="466"/>
    </location>
</feature>
<keyword evidence="6 8" id="KW-1133">Transmembrane helix</keyword>
<accession>D2YAI0</accession>
<feature type="transmembrane region" description="Helical" evidence="8">
    <location>
        <begin position="65"/>
        <end position="84"/>
    </location>
</feature>
<evidence type="ECO:0000313" key="9">
    <source>
        <dbReference type="EMBL" id="EEW08228.1"/>
    </source>
</evidence>
<feature type="transmembrane region" description="Helical" evidence="8">
    <location>
        <begin position="291"/>
        <end position="312"/>
    </location>
</feature>
<gene>
    <name evidence="9" type="ORF">VMB_05270</name>
</gene>
<evidence type="ECO:0000256" key="5">
    <source>
        <dbReference type="ARBA" id="ARBA00022692"/>
    </source>
</evidence>
<evidence type="ECO:0000256" key="1">
    <source>
        <dbReference type="ARBA" id="ARBA00004429"/>
    </source>
</evidence>
<organism evidence="9 10">
    <name type="scientific">Vibrio mimicus VM603</name>
    <dbReference type="NCBI Taxonomy" id="671074"/>
    <lineage>
        <taxon>Bacteria</taxon>
        <taxon>Pseudomonadati</taxon>
        <taxon>Pseudomonadota</taxon>
        <taxon>Gammaproteobacteria</taxon>
        <taxon>Vibrionales</taxon>
        <taxon>Vibrionaceae</taxon>
        <taxon>Vibrio</taxon>
    </lineage>
</organism>
<dbReference type="Proteomes" id="UP000004827">
    <property type="component" value="Unassembled WGS sequence"/>
</dbReference>
<feature type="transmembrane region" description="Helical" evidence="8">
    <location>
        <begin position="141"/>
        <end position="162"/>
    </location>
</feature>
<comment type="caution">
    <text evidence="9">The sequence shown here is derived from an EMBL/GenBank/DDBJ whole genome shotgun (WGS) entry which is preliminary data.</text>
</comment>
<dbReference type="PANTHER" id="PTHR35334:SF4">
    <property type="entry name" value="SERINE TRANSPORTER-RELATED"/>
    <property type="match status" value="1"/>
</dbReference>
<sequence length="467" mass="51189">MRIFYSNIFEFVIQQTEEYLKMNGNTDESSIQGLSPSDAKPAPWDKAGMTKDQWKIATKFDSTDIGWVIMSIGMAIGAGIVFLPVKVGVLGLWVFLASAVIGYPAMYLFQKLFINTLSESPKCLDYAGVISGYLGNRWGTFLGILYFIMIVIWMFVYSTAMNNDSASFLHSFGLTEGLLSENPFYGLALVVALVSVASRGEQLLFKVSSGLVMIKLGTVALLGVMMVSRWDTANISDMPAMGNAWKDVIELLPFTLTSILFIQSLSPMVISYRSREKSIEVARYKAMRAMNIAFGILFVTVFFYAISFTLAMSHEQALIAQKENISALAMVAGDMDGTTLKLLSLTLNIFAVITAFFGVYLGFRDSCQGLVMLGLKRVMPEEKINIQAVSKGISLAAITLAWGAIVLNLPVLSFTSVCSPIFGLLGCLIPAYLVYRVPALHKYKGLSLYLIIGTGILLCISPFIAFS</sequence>
<proteinExistence type="predicted"/>
<dbReference type="GO" id="GO:0005886">
    <property type="term" value="C:plasma membrane"/>
    <property type="evidence" value="ECO:0007669"/>
    <property type="project" value="UniProtKB-SubCell"/>
</dbReference>
<keyword evidence="7 8" id="KW-0472">Membrane</keyword>
<dbReference type="Gene3D" id="1.20.1740.10">
    <property type="entry name" value="Amino acid/polyamine transporter I"/>
    <property type="match status" value="1"/>
</dbReference>
<evidence type="ECO:0000256" key="3">
    <source>
        <dbReference type="ARBA" id="ARBA00022475"/>
    </source>
</evidence>
<dbReference type="EMBL" id="ACYU01000018">
    <property type="protein sequence ID" value="EEW08228.1"/>
    <property type="molecule type" value="Genomic_DNA"/>
</dbReference>
<evidence type="ECO:0000313" key="10">
    <source>
        <dbReference type="Proteomes" id="UP000004827"/>
    </source>
</evidence>
<keyword evidence="5 8" id="KW-0812">Transmembrane</keyword>
<feature type="transmembrane region" description="Helical" evidence="8">
    <location>
        <begin position="384"/>
        <end position="405"/>
    </location>
</feature>
<feature type="transmembrane region" description="Helical" evidence="8">
    <location>
        <begin position="342"/>
        <end position="363"/>
    </location>
</feature>
<dbReference type="InterPro" id="IPR018227">
    <property type="entry name" value="Amino_acid_transport_2"/>
</dbReference>
<feature type="transmembrane region" description="Helical" evidence="8">
    <location>
        <begin position="90"/>
        <end position="109"/>
    </location>
</feature>
<keyword evidence="3" id="KW-1003">Cell membrane</keyword>
<reference evidence="9 10" key="1">
    <citation type="journal article" date="2009" name="BMC Evol. Biol.">
        <title>Genomic taxonomy of Vibrios.</title>
        <authorList>
            <person name="Thompson C.C."/>
            <person name="Vicente A.C."/>
            <person name="Souza R.C."/>
            <person name="Vasconcelos A.T."/>
            <person name="Vesth T."/>
            <person name="Alves N.Jr."/>
            <person name="Ussery D.W."/>
            <person name="Iida T."/>
            <person name="Thompson F.L."/>
        </authorList>
    </citation>
    <scope>NUCLEOTIDE SEQUENCE [LARGE SCALE GENOMIC DNA]</scope>
    <source>
        <strain evidence="9 10">VM603</strain>
    </source>
</reference>
<evidence type="ECO:0000256" key="8">
    <source>
        <dbReference type="SAM" id="Phobius"/>
    </source>
</evidence>
<feature type="transmembrane region" description="Helical" evidence="8">
    <location>
        <begin position="182"/>
        <end position="198"/>
    </location>
</feature>
<evidence type="ECO:0000256" key="4">
    <source>
        <dbReference type="ARBA" id="ARBA00022519"/>
    </source>
</evidence>
<evidence type="ECO:0000256" key="6">
    <source>
        <dbReference type="ARBA" id="ARBA00022989"/>
    </source>
</evidence>